<evidence type="ECO:0000313" key="2">
    <source>
        <dbReference type="EMBL" id="MDG4984928.1"/>
    </source>
</evidence>
<protein>
    <submittedName>
        <fullName evidence="2">HNH endonuclease</fullName>
    </submittedName>
</protein>
<proteinExistence type="predicted"/>
<dbReference type="Gene3D" id="3.90.75.20">
    <property type="match status" value="1"/>
</dbReference>
<name>A0A9X4NIX1_9LACT</name>
<dbReference type="GO" id="GO:0004519">
    <property type="term" value="F:endonuclease activity"/>
    <property type="evidence" value="ECO:0007669"/>
    <property type="project" value="UniProtKB-KW"/>
</dbReference>
<dbReference type="Pfam" id="PF13392">
    <property type="entry name" value="HNH_3"/>
    <property type="match status" value="1"/>
</dbReference>
<keyword evidence="2" id="KW-0540">Nuclease</keyword>
<keyword evidence="2" id="KW-0378">Hydrolase</keyword>
<keyword evidence="2" id="KW-0255">Endonuclease</keyword>
<dbReference type="SUPFAM" id="SSF54060">
    <property type="entry name" value="His-Me finger endonucleases"/>
    <property type="match status" value="1"/>
</dbReference>
<evidence type="ECO:0000259" key="1">
    <source>
        <dbReference type="Pfam" id="PF13392"/>
    </source>
</evidence>
<dbReference type="Proteomes" id="UP001152614">
    <property type="component" value="Unassembled WGS sequence"/>
</dbReference>
<feature type="domain" description="HNH nuclease" evidence="1">
    <location>
        <begin position="51"/>
        <end position="90"/>
    </location>
</feature>
<comment type="caution">
    <text evidence="2">The sequence shown here is derived from an EMBL/GenBank/DDBJ whole genome shotgun (WGS) entry which is preliminary data.</text>
</comment>
<gene>
    <name evidence="2" type="ORF">OGZ51_12310</name>
</gene>
<reference evidence="2" key="1">
    <citation type="submission" date="2022-10" db="EMBL/GenBank/DDBJ databases">
        <authorList>
            <person name="Turner M.S."/>
            <person name="Huang W."/>
        </authorList>
    </citation>
    <scope>NUCLEOTIDE SEQUENCE</scope>
    <source>
        <strain evidence="2">3</strain>
    </source>
</reference>
<dbReference type="AlphaFoldDB" id="A0A9X4NIX1"/>
<dbReference type="InterPro" id="IPR044925">
    <property type="entry name" value="His-Me_finger_sf"/>
</dbReference>
<reference evidence="2" key="2">
    <citation type="journal article" date="2023" name="Food Microbiol.">
        <title>Evaluation of the fermentation potential of lactic acid bacteria isolated from herbs, fruits and vegetables as starter cultures in nut-based milk alternatives.</title>
        <authorList>
            <person name="Huang W."/>
            <person name="Dong A."/>
            <person name="Pham H.T."/>
            <person name="Zhou C."/>
            <person name="Huo Z."/>
            <person name="Watjen A.P."/>
            <person name="Prakash S."/>
            <person name="Bang-Berthelsen C.H."/>
            <person name="Turner M.S."/>
        </authorList>
    </citation>
    <scope>NUCLEOTIDE SEQUENCE</scope>
    <source>
        <strain evidence="2">3</strain>
    </source>
</reference>
<organism evidence="2 3">
    <name type="scientific">Lactococcus lactis</name>
    <dbReference type="NCBI Taxonomy" id="1358"/>
    <lineage>
        <taxon>Bacteria</taxon>
        <taxon>Bacillati</taxon>
        <taxon>Bacillota</taxon>
        <taxon>Bacilli</taxon>
        <taxon>Lactobacillales</taxon>
        <taxon>Streptococcaceae</taxon>
        <taxon>Lactococcus</taxon>
    </lineage>
</organism>
<evidence type="ECO:0000313" key="3">
    <source>
        <dbReference type="Proteomes" id="UP001152614"/>
    </source>
</evidence>
<dbReference type="EMBL" id="JAOWLY010000016">
    <property type="protein sequence ID" value="MDG4984928.1"/>
    <property type="molecule type" value="Genomic_DNA"/>
</dbReference>
<accession>A0A9X4NIX1</accession>
<sequence length="208" mass="23910">MMKVIPDYPGYGITDDGRVWSYKTNKFLRKTVINGYSGVAVTLEGVTTVKLVRRLVFEAFHGYVPDVIANIDGDRSNDHLNNLEGITWKELRKRNAAKISESMKKAMFKVEIATGNIELIEVDRNDKEYMNIHSAVTQHRITSKGYLYFYPEEKGELVEEIKSRITLSLLALDPSTISDDAFIFRHYIKNQVQKNKKYLKVLESVNVK</sequence>
<dbReference type="InterPro" id="IPR003615">
    <property type="entry name" value="HNH_nuc"/>
</dbReference>